<dbReference type="PROSITE" id="PS50097">
    <property type="entry name" value="BTB"/>
    <property type="match status" value="1"/>
</dbReference>
<keyword evidence="10" id="KW-0460">Magnesium</keyword>
<evidence type="ECO:0000259" key="14">
    <source>
        <dbReference type="PROSITE" id="PS50144"/>
    </source>
</evidence>
<comment type="cofactor">
    <cofactor evidence="1">
        <name>Mg(2+)</name>
        <dbReference type="ChEBI" id="CHEBI:18420"/>
    </cofactor>
</comment>
<dbReference type="GO" id="GO:0005524">
    <property type="term" value="F:ATP binding"/>
    <property type="evidence" value="ECO:0007669"/>
    <property type="project" value="UniProtKB-KW"/>
</dbReference>
<evidence type="ECO:0000256" key="2">
    <source>
        <dbReference type="ARBA" id="ARBA00009196"/>
    </source>
</evidence>
<dbReference type="EMBL" id="UYYG01001156">
    <property type="protein sequence ID" value="VDN56727.1"/>
    <property type="molecule type" value="Genomic_DNA"/>
</dbReference>
<comment type="catalytic activity">
    <reaction evidence="12">
        <text>L-seryl-[protein] + ATP = O-phospho-L-seryl-[protein] + ADP + H(+)</text>
        <dbReference type="Rhea" id="RHEA:17989"/>
        <dbReference type="Rhea" id="RHEA-COMP:9863"/>
        <dbReference type="Rhea" id="RHEA-COMP:11604"/>
        <dbReference type="ChEBI" id="CHEBI:15378"/>
        <dbReference type="ChEBI" id="CHEBI:29999"/>
        <dbReference type="ChEBI" id="CHEBI:30616"/>
        <dbReference type="ChEBI" id="CHEBI:83421"/>
        <dbReference type="ChEBI" id="CHEBI:456216"/>
        <dbReference type="EC" id="2.7.11.1"/>
    </reaction>
</comment>
<evidence type="ECO:0000256" key="4">
    <source>
        <dbReference type="ARBA" id="ARBA00022527"/>
    </source>
</evidence>
<dbReference type="SUPFAM" id="SSF54695">
    <property type="entry name" value="POZ domain"/>
    <property type="match status" value="1"/>
</dbReference>
<organism evidence="16 18">
    <name type="scientific">Dracunculus medinensis</name>
    <name type="common">Guinea worm</name>
    <dbReference type="NCBI Taxonomy" id="318479"/>
    <lineage>
        <taxon>Eukaryota</taxon>
        <taxon>Metazoa</taxon>
        <taxon>Ecdysozoa</taxon>
        <taxon>Nematoda</taxon>
        <taxon>Chromadorea</taxon>
        <taxon>Rhabditida</taxon>
        <taxon>Spirurina</taxon>
        <taxon>Dracunculoidea</taxon>
        <taxon>Dracunculidae</taxon>
        <taxon>Dracunculus</taxon>
    </lineage>
</organism>
<dbReference type="CDD" id="cd05144">
    <property type="entry name" value="RIO2_C"/>
    <property type="match status" value="1"/>
</dbReference>
<feature type="domain" description="BTB" evidence="13">
    <location>
        <begin position="183"/>
        <end position="251"/>
    </location>
</feature>
<evidence type="ECO:0000256" key="9">
    <source>
        <dbReference type="ARBA" id="ARBA00022840"/>
    </source>
</evidence>
<dbReference type="InterPro" id="IPR011009">
    <property type="entry name" value="Kinase-like_dom_sf"/>
</dbReference>
<evidence type="ECO:0000256" key="10">
    <source>
        <dbReference type="ARBA" id="ARBA00022842"/>
    </source>
</evidence>
<dbReference type="GO" id="GO:0046872">
    <property type="term" value="F:metal ion binding"/>
    <property type="evidence" value="ECO:0007669"/>
    <property type="project" value="UniProtKB-KW"/>
</dbReference>
<dbReference type="SUPFAM" id="SSF46785">
    <property type="entry name" value="Winged helix' DNA-binding domain"/>
    <property type="match status" value="1"/>
</dbReference>
<dbReference type="Gene3D" id="1.25.40.420">
    <property type="match status" value="1"/>
</dbReference>
<dbReference type="AlphaFoldDB" id="A0A158Q3G2"/>
<evidence type="ECO:0000256" key="12">
    <source>
        <dbReference type="ARBA" id="ARBA00048679"/>
    </source>
</evidence>
<dbReference type="Pfam" id="PF09202">
    <property type="entry name" value="Rio2_N"/>
    <property type="match status" value="1"/>
</dbReference>
<dbReference type="WBParaSite" id="DME_0000234001-mRNA-1">
    <property type="protein sequence ID" value="DME_0000234001-mRNA-1"/>
    <property type="gene ID" value="DME_0000234001"/>
</dbReference>
<dbReference type="SMART" id="SM00225">
    <property type="entry name" value="BTB"/>
    <property type="match status" value="1"/>
</dbReference>
<comment type="similarity">
    <text evidence="2">Belongs to the protein kinase superfamily. RIO-type Ser/Thr kinase family.</text>
</comment>
<dbReference type="EC" id="2.7.11.1" evidence="3"/>
<keyword evidence="6" id="KW-0479">Metal-binding</keyword>
<dbReference type="GO" id="GO:0030490">
    <property type="term" value="P:maturation of SSU-rRNA"/>
    <property type="evidence" value="ECO:0007669"/>
    <property type="project" value="TreeGrafter"/>
</dbReference>
<dbReference type="Pfam" id="PF00651">
    <property type="entry name" value="BTB"/>
    <property type="match status" value="1"/>
</dbReference>
<evidence type="ECO:0000256" key="1">
    <source>
        <dbReference type="ARBA" id="ARBA00001946"/>
    </source>
</evidence>
<evidence type="ECO:0000256" key="7">
    <source>
        <dbReference type="ARBA" id="ARBA00022741"/>
    </source>
</evidence>
<dbReference type="Gene3D" id="1.10.510.10">
    <property type="entry name" value="Transferase(Phosphotransferase) domain 1"/>
    <property type="match status" value="1"/>
</dbReference>
<evidence type="ECO:0000313" key="16">
    <source>
        <dbReference type="Proteomes" id="UP000038040"/>
    </source>
</evidence>
<dbReference type="SMART" id="SM00090">
    <property type="entry name" value="RIO"/>
    <property type="match status" value="1"/>
</dbReference>
<dbReference type="InterPro" id="IPR036390">
    <property type="entry name" value="WH_DNA-bd_sf"/>
</dbReference>
<dbReference type="InterPro" id="IPR000687">
    <property type="entry name" value="RIO_kinase"/>
</dbReference>
<keyword evidence="9" id="KW-0067">ATP-binding</keyword>
<reference evidence="15 17" key="2">
    <citation type="submission" date="2018-11" db="EMBL/GenBank/DDBJ databases">
        <authorList>
            <consortium name="Pathogen Informatics"/>
        </authorList>
    </citation>
    <scope>NUCLEOTIDE SEQUENCE [LARGE SCALE GENOMIC DNA]</scope>
</reference>
<dbReference type="Pfam" id="PF01163">
    <property type="entry name" value="RIO1"/>
    <property type="match status" value="1"/>
</dbReference>
<dbReference type="SUPFAM" id="SSF49599">
    <property type="entry name" value="TRAF domain-like"/>
    <property type="match status" value="1"/>
</dbReference>
<dbReference type="InterPro" id="IPR030484">
    <property type="entry name" value="Rio2"/>
</dbReference>
<dbReference type="Gene3D" id="1.10.10.10">
    <property type="entry name" value="Winged helix-like DNA-binding domain superfamily/Winged helix DNA-binding domain"/>
    <property type="match status" value="1"/>
</dbReference>
<dbReference type="GO" id="GO:0005829">
    <property type="term" value="C:cytosol"/>
    <property type="evidence" value="ECO:0007669"/>
    <property type="project" value="TreeGrafter"/>
</dbReference>
<dbReference type="InterPro" id="IPR036388">
    <property type="entry name" value="WH-like_DNA-bd_sf"/>
</dbReference>
<dbReference type="InterPro" id="IPR011333">
    <property type="entry name" value="SKP1/BTB/POZ_sf"/>
</dbReference>
<feature type="domain" description="MATH" evidence="14">
    <location>
        <begin position="1"/>
        <end position="133"/>
    </location>
</feature>
<evidence type="ECO:0000256" key="5">
    <source>
        <dbReference type="ARBA" id="ARBA00022679"/>
    </source>
</evidence>
<gene>
    <name evidence="15" type="ORF">DME_LOCUS6700</name>
</gene>
<evidence type="ECO:0000256" key="3">
    <source>
        <dbReference type="ARBA" id="ARBA00012513"/>
    </source>
</evidence>
<keyword evidence="4" id="KW-0723">Serine/threonine-protein kinase</keyword>
<dbReference type="Gene3D" id="3.30.710.10">
    <property type="entry name" value="Potassium Channel Kv1.1, Chain A"/>
    <property type="match status" value="1"/>
</dbReference>
<dbReference type="PANTHER" id="PTHR45852">
    <property type="entry name" value="SER/THR-PROTEIN KINASE RIO2"/>
    <property type="match status" value="1"/>
</dbReference>
<dbReference type="InterPro" id="IPR015285">
    <property type="entry name" value="RIO2_wHTH_N"/>
</dbReference>
<dbReference type="InterPro" id="IPR018934">
    <property type="entry name" value="RIO_dom"/>
</dbReference>
<dbReference type="InterPro" id="IPR018935">
    <property type="entry name" value="RIO_kinase_CS"/>
</dbReference>
<keyword evidence="5" id="KW-0808">Transferase</keyword>
<evidence type="ECO:0000313" key="15">
    <source>
        <dbReference type="EMBL" id="VDN56727.1"/>
    </source>
</evidence>
<dbReference type="Proteomes" id="UP000038040">
    <property type="component" value="Unplaced"/>
</dbReference>
<dbReference type="PANTHER" id="PTHR45852:SF1">
    <property type="entry name" value="SERINE_THREONINE-PROTEIN KINASE RIO2"/>
    <property type="match status" value="1"/>
</dbReference>
<reference evidence="18" key="1">
    <citation type="submission" date="2016-04" db="UniProtKB">
        <authorList>
            <consortium name="WormBaseParasite"/>
        </authorList>
    </citation>
    <scope>IDENTIFICATION</scope>
</reference>
<dbReference type="Gene3D" id="2.60.210.10">
    <property type="entry name" value="Apoptosis, Tumor Necrosis Factor Receptor Associated Protein 2, Chain A"/>
    <property type="match status" value="1"/>
</dbReference>
<dbReference type="STRING" id="318479.A0A158Q3G2"/>
<dbReference type="GO" id="GO:0005634">
    <property type="term" value="C:nucleus"/>
    <property type="evidence" value="ECO:0007669"/>
    <property type="project" value="TreeGrafter"/>
</dbReference>
<evidence type="ECO:0000256" key="8">
    <source>
        <dbReference type="ARBA" id="ARBA00022777"/>
    </source>
</evidence>
<dbReference type="InterPro" id="IPR002083">
    <property type="entry name" value="MATH/TRAF_dom"/>
</dbReference>
<name>A0A158Q3G2_DRAME</name>
<protein>
    <recommendedName>
        <fullName evidence="3">non-specific serine/threonine protein kinase</fullName>
        <ecNumber evidence="3">2.7.11.1</ecNumber>
    </recommendedName>
</protein>
<dbReference type="PROSITE" id="PS01245">
    <property type="entry name" value="RIO1"/>
    <property type="match status" value="1"/>
</dbReference>
<evidence type="ECO:0000259" key="13">
    <source>
        <dbReference type="PROSITE" id="PS50097"/>
    </source>
</evidence>
<proteinExistence type="inferred from homology"/>
<evidence type="ECO:0000313" key="18">
    <source>
        <dbReference type="WBParaSite" id="DME_0000234001-mRNA-1"/>
    </source>
</evidence>
<dbReference type="GO" id="GO:0004674">
    <property type="term" value="F:protein serine/threonine kinase activity"/>
    <property type="evidence" value="ECO:0007669"/>
    <property type="project" value="UniProtKB-KW"/>
</dbReference>
<evidence type="ECO:0000256" key="11">
    <source>
        <dbReference type="ARBA" id="ARBA00047899"/>
    </source>
</evidence>
<dbReference type="InterPro" id="IPR000210">
    <property type="entry name" value="BTB/POZ_dom"/>
</dbReference>
<accession>A0A158Q3G2</accession>
<dbReference type="OrthoDB" id="5771911at2759"/>
<evidence type="ECO:0000313" key="17">
    <source>
        <dbReference type="Proteomes" id="UP000274756"/>
    </source>
</evidence>
<dbReference type="Proteomes" id="UP000274756">
    <property type="component" value="Unassembled WGS sequence"/>
</dbReference>
<dbReference type="InterPro" id="IPR008974">
    <property type="entry name" value="TRAF-like"/>
</dbReference>
<keyword evidence="8" id="KW-0418">Kinase</keyword>
<keyword evidence="17" id="KW-1185">Reference proteome</keyword>
<sequence>MQLKIRNFQIENAGSIIKLSVPGNCMRSNVFRESNQSEAYWQLCLYPAGKRVENANHVSLFLKMSSTSPTKEMSLLEVYGSVFGFENIKVTLNGMYGNIKRSGFPQSLVKFQIKVEYRFYFLNERDFPVFSNVNVGEFHAKPPKGGHSWGLRNIPRQKLSSFCHICHEYVKQQEMALETGVQADCMLECNGQLIPVNRFCLCVHSKVFNAMFSYENMLENKEKRVVIEDTDVESVKMMLKYMYCGYVDLGTNAEEVLKLAERYQLDQLKLMCEEKISTNVDRNNVVDMLLFADLYNCKWLKSIAVEVLRTNKSYILKTAAWQNLKETNPALVTEVMEEVLLDDCDSPPLKRKCDYVMFFERNGIISRLRFSDLNHGPEKAKRGSGFKSWPYQTMGRVDFQLMRYLQPLHYRVLTAVEMGMKNHELVPLHIVAYIAGTHRGAVNCALSQLREYSAVIYEKGKRFDGYRLTQQGYDFLALNALHSREIVGFVFEKIGVGKESQIFLAADAKRDNLVLKLHKLGRTFRKLKEKRDYHNRRKFCSWLYLARLAAENEYKFLKVLYENDFPVPRPIDICRHTVVMDFISGVTLCNVRTVDKPEILYDKLMSLIVRLGECGLIHGDFNEFNIILTEEEEPVLIDFPQMLSIDHENADFYFDRDVGCIRKFFIRRY</sequence>
<dbReference type="PROSITE" id="PS50144">
    <property type="entry name" value="MATH"/>
    <property type="match status" value="1"/>
</dbReference>
<comment type="catalytic activity">
    <reaction evidence="11">
        <text>L-threonyl-[protein] + ATP = O-phospho-L-threonyl-[protein] + ADP + H(+)</text>
        <dbReference type="Rhea" id="RHEA:46608"/>
        <dbReference type="Rhea" id="RHEA-COMP:11060"/>
        <dbReference type="Rhea" id="RHEA-COMP:11605"/>
        <dbReference type="ChEBI" id="CHEBI:15378"/>
        <dbReference type="ChEBI" id="CHEBI:30013"/>
        <dbReference type="ChEBI" id="CHEBI:30616"/>
        <dbReference type="ChEBI" id="CHEBI:61977"/>
        <dbReference type="ChEBI" id="CHEBI:456216"/>
        <dbReference type="EC" id="2.7.11.1"/>
    </reaction>
</comment>
<evidence type="ECO:0000256" key="6">
    <source>
        <dbReference type="ARBA" id="ARBA00022723"/>
    </source>
</evidence>
<dbReference type="FunFam" id="3.30.200.20:FF:000052">
    <property type="entry name" value="Serine/threonine-protein kinase RIO2"/>
    <property type="match status" value="1"/>
</dbReference>
<dbReference type="SUPFAM" id="SSF56112">
    <property type="entry name" value="Protein kinase-like (PK-like)"/>
    <property type="match status" value="1"/>
</dbReference>
<keyword evidence="7" id="KW-0547">Nucleotide-binding</keyword>
<dbReference type="GO" id="GO:0030688">
    <property type="term" value="C:preribosome, small subunit precursor"/>
    <property type="evidence" value="ECO:0007669"/>
    <property type="project" value="TreeGrafter"/>
</dbReference>
<dbReference type="Gene3D" id="3.30.200.20">
    <property type="entry name" value="Phosphorylase Kinase, domain 1"/>
    <property type="match status" value="1"/>
</dbReference>